<evidence type="ECO:0000256" key="6">
    <source>
        <dbReference type="ARBA" id="ARBA00023136"/>
    </source>
</evidence>
<name>A0A3B1DGE8_9ZZZZ</name>
<evidence type="ECO:0000256" key="2">
    <source>
        <dbReference type="ARBA" id="ARBA00022448"/>
    </source>
</evidence>
<dbReference type="PROSITE" id="PS50928">
    <property type="entry name" value="ABC_TM1"/>
    <property type="match status" value="1"/>
</dbReference>
<sequence>TRMGMIEQLGSDYVRTARAKGVSERAVLLKHALKNAFLPVLSYLGPALALAMTGSFVVERVFNVPGLGQHFVNAVQNKDLFLIIGVVLVFSTMLVLMNLAVDVLYRWVDPRIE</sequence>
<dbReference type="SUPFAM" id="SSF161098">
    <property type="entry name" value="MetI-like"/>
    <property type="match status" value="1"/>
</dbReference>
<feature type="transmembrane region" description="Helical" evidence="7">
    <location>
        <begin position="36"/>
        <end position="58"/>
    </location>
</feature>
<proteinExistence type="predicted"/>
<dbReference type="Gene3D" id="1.10.3720.10">
    <property type="entry name" value="MetI-like"/>
    <property type="match status" value="1"/>
</dbReference>
<keyword evidence="3" id="KW-1003">Cell membrane</keyword>
<evidence type="ECO:0000259" key="8">
    <source>
        <dbReference type="PROSITE" id="PS50928"/>
    </source>
</evidence>
<dbReference type="CDD" id="cd06261">
    <property type="entry name" value="TM_PBP2"/>
    <property type="match status" value="1"/>
</dbReference>
<feature type="non-terminal residue" evidence="9">
    <location>
        <position position="1"/>
    </location>
</feature>
<evidence type="ECO:0000256" key="4">
    <source>
        <dbReference type="ARBA" id="ARBA00022692"/>
    </source>
</evidence>
<organism evidence="9">
    <name type="scientific">hydrothermal vent metagenome</name>
    <dbReference type="NCBI Taxonomy" id="652676"/>
    <lineage>
        <taxon>unclassified sequences</taxon>
        <taxon>metagenomes</taxon>
        <taxon>ecological metagenomes</taxon>
    </lineage>
</organism>
<keyword evidence="5 7" id="KW-1133">Transmembrane helix</keyword>
<dbReference type="EMBL" id="UOGK01000605">
    <property type="protein sequence ID" value="VAX41876.1"/>
    <property type="molecule type" value="Genomic_DNA"/>
</dbReference>
<keyword evidence="4 7" id="KW-0812">Transmembrane</keyword>
<dbReference type="PANTHER" id="PTHR43163">
    <property type="entry name" value="DIPEPTIDE TRANSPORT SYSTEM PERMEASE PROTEIN DPPB-RELATED"/>
    <property type="match status" value="1"/>
</dbReference>
<dbReference type="InterPro" id="IPR035906">
    <property type="entry name" value="MetI-like_sf"/>
</dbReference>
<evidence type="ECO:0000256" key="1">
    <source>
        <dbReference type="ARBA" id="ARBA00004651"/>
    </source>
</evidence>
<dbReference type="PANTHER" id="PTHR43163:SF6">
    <property type="entry name" value="DIPEPTIDE TRANSPORT SYSTEM PERMEASE PROTEIN DPPB-RELATED"/>
    <property type="match status" value="1"/>
</dbReference>
<protein>
    <submittedName>
        <fullName evidence="9">Oligopeptide transport system permease protein OppB (TC 3.A.1.5.1)</fullName>
    </submittedName>
</protein>
<evidence type="ECO:0000256" key="3">
    <source>
        <dbReference type="ARBA" id="ARBA00022475"/>
    </source>
</evidence>
<comment type="subcellular location">
    <subcellularLocation>
        <location evidence="1">Cell membrane</location>
        <topology evidence="1">Multi-pass membrane protein</topology>
    </subcellularLocation>
</comment>
<evidence type="ECO:0000256" key="7">
    <source>
        <dbReference type="SAM" id="Phobius"/>
    </source>
</evidence>
<dbReference type="GO" id="GO:0055085">
    <property type="term" value="P:transmembrane transport"/>
    <property type="evidence" value="ECO:0007669"/>
    <property type="project" value="InterPro"/>
</dbReference>
<dbReference type="AlphaFoldDB" id="A0A3B1DGE8"/>
<evidence type="ECO:0000256" key="5">
    <source>
        <dbReference type="ARBA" id="ARBA00022989"/>
    </source>
</evidence>
<feature type="transmembrane region" description="Helical" evidence="7">
    <location>
        <begin position="80"/>
        <end position="105"/>
    </location>
</feature>
<gene>
    <name evidence="9" type="ORF">MNBD_PLANCTO03-1165</name>
</gene>
<reference evidence="9" key="1">
    <citation type="submission" date="2018-06" db="EMBL/GenBank/DDBJ databases">
        <authorList>
            <person name="Zhirakovskaya E."/>
        </authorList>
    </citation>
    <scope>NUCLEOTIDE SEQUENCE</scope>
</reference>
<keyword evidence="2" id="KW-0813">Transport</keyword>
<keyword evidence="6 7" id="KW-0472">Membrane</keyword>
<dbReference type="InterPro" id="IPR000515">
    <property type="entry name" value="MetI-like"/>
</dbReference>
<evidence type="ECO:0000313" key="9">
    <source>
        <dbReference type="EMBL" id="VAX41876.1"/>
    </source>
</evidence>
<dbReference type="GO" id="GO:0005886">
    <property type="term" value="C:plasma membrane"/>
    <property type="evidence" value="ECO:0007669"/>
    <property type="project" value="UniProtKB-SubCell"/>
</dbReference>
<accession>A0A3B1DGE8</accession>
<dbReference type="Pfam" id="PF00528">
    <property type="entry name" value="BPD_transp_1"/>
    <property type="match status" value="1"/>
</dbReference>
<feature type="domain" description="ABC transmembrane type-1" evidence="8">
    <location>
        <begin position="1"/>
        <end position="105"/>
    </location>
</feature>